<evidence type="ECO:0000313" key="1">
    <source>
        <dbReference type="EMBL" id="PQB05774.1"/>
    </source>
</evidence>
<proteinExistence type="predicted"/>
<keyword evidence="2" id="KW-1185">Reference proteome</keyword>
<dbReference type="EMBL" id="MQUB01000001">
    <property type="protein sequence ID" value="PQB05774.1"/>
    <property type="molecule type" value="Genomic_DNA"/>
</dbReference>
<name>A0A2S7KT21_9FLAO</name>
<dbReference type="OrthoDB" id="1442039at2"/>
<dbReference type="InterPro" id="IPR025630">
    <property type="entry name" value="DUF4288"/>
</dbReference>
<evidence type="ECO:0000313" key="2">
    <source>
        <dbReference type="Proteomes" id="UP000239800"/>
    </source>
</evidence>
<dbReference type="RefSeq" id="WP_104813725.1">
    <property type="nucleotide sequence ID" value="NZ_MQUB01000001.1"/>
</dbReference>
<dbReference type="AlphaFoldDB" id="A0A2S7KT21"/>
<protein>
    <recommendedName>
        <fullName evidence="3">DUF4288 domain-containing protein</fullName>
    </recommendedName>
</protein>
<sequence>MKTQEKISNENGDWYIVEIVEKCEPVDRNEKQDLRRVTTWGNYHLIKASSPEKAFDKAVKLGKEAEYKFINSDKIEMEWTFVGIGELLPIYDDNIEDGAEIMWTDYGFISDRQSKRFVFDKKRLLADIKPKRKPKKTVANNA</sequence>
<gene>
    <name evidence="1" type="ORF">BST85_13380</name>
</gene>
<accession>A0A2S7KT21</accession>
<evidence type="ECO:0008006" key="3">
    <source>
        <dbReference type="Google" id="ProtNLM"/>
    </source>
</evidence>
<reference evidence="1 2" key="1">
    <citation type="submission" date="2016-11" db="EMBL/GenBank/DDBJ databases">
        <title>Trade-off between light-utilization and light-protection in marine flavobacteria.</title>
        <authorList>
            <person name="Kumagai Y."/>
        </authorList>
    </citation>
    <scope>NUCLEOTIDE SEQUENCE [LARGE SCALE GENOMIC DNA]</scope>
    <source>
        <strain evidence="1 2">NBRC 107741</strain>
    </source>
</reference>
<dbReference type="Proteomes" id="UP000239800">
    <property type="component" value="Unassembled WGS sequence"/>
</dbReference>
<dbReference type="Pfam" id="PF14119">
    <property type="entry name" value="DUF4288"/>
    <property type="match status" value="1"/>
</dbReference>
<comment type="caution">
    <text evidence="1">The sequence shown here is derived from an EMBL/GenBank/DDBJ whole genome shotgun (WGS) entry which is preliminary data.</text>
</comment>
<organism evidence="1 2">
    <name type="scientific">Aureitalea marina</name>
    <dbReference type="NCBI Taxonomy" id="930804"/>
    <lineage>
        <taxon>Bacteria</taxon>
        <taxon>Pseudomonadati</taxon>
        <taxon>Bacteroidota</taxon>
        <taxon>Flavobacteriia</taxon>
        <taxon>Flavobacteriales</taxon>
        <taxon>Flavobacteriaceae</taxon>
        <taxon>Aureitalea</taxon>
    </lineage>
</organism>